<comment type="subcellular location">
    <subcellularLocation>
        <location evidence="1">Membrane</location>
        <topology evidence="1">Multi-pass membrane protein</topology>
    </subcellularLocation>
</comment>
<evidence type="ECO:0000256" key="9">
    <source>
        <dbReference type="ARBA" id="ARBA00023136"/>
    </source>
</evidence>
<dbReference type="PANTHER" id="PTHR11690">
    <property type="entry name" value="AMILORIDE-SENSITIVE SODIUM CHANNEL-RELATED"/>
    <property type="match status" value="1"/>
</dbReference>
<dbReference type="AlphaFoldDB" id="A0A2W1BHL7"/>
<keyword evidence="5 12" id="KW-0812">Transmembrane</keyword>
<sequence>MGKSDRRKRHDKARHTAMLSCLTRTKSTIESINVSIAAAYRVYVGFCEETTLHGLKHTVEKKLHWLERVLWLALTMSAFGGAVYCALSQYFRYNSEPVVVSLQRDYRTWWTTFPAVTACFLDRVQPDKARELIEDTWNVTEDSDPEKYRYYYEFIELIADVSFRNNLQNFWKYQTDDTVKGIDLLDMALAVHPSSVLQVIVSNNEHEVHWNPVMTEVGMCLTFNSMYAEYQHMLQEVDWVPFPLFQCHYHSGQCSVRIDSMNNAVRYFIHSPYEISTAISNPTGEVLPGEELIIDYKVIEIQASPNVKSLRTEQRRCKYPDEWISDSIQAYSFSLCQMHCRSRMAVMFCGCRPYFHVKGDGDVCDAHGMACIGRNVEILINIPKNLAKCTCLPQCAELNYYSHTKTILIRSPFRYGCGYTGLFRLLFD</sequence>
<keyword evidence="4 12" id="KW-0894">Sodium channel</keyword>
<evidence type="ECO:0000256" key="2">
    <source>
        <dbReference type="ARBA" id="ARBA00007193"/>
    </source>
</evidence>
<feature type="transmembrane region" description="Helical" evidence="13">
    <location>
        <begin position="69"/>
        <end position="91"/>
    </location>
</feature>
<evidence type="ECO:0000313" key="15">
    <source>
        <dbReference type="Proteomes" id="UP000249218"/>
    </source>
</evidence>
<keyword evidence="3 12" id="KW-0813">Transport</keyword>
<keyword evidence="11 12" id="KW-0407">Ion channel</keyword>
<evidence type="ECO:0000256" key="13">
    <source>
        <dbReference type="SAM" id="Phobius"/>
    </source>
</evidence>
<dbReference type="Gene3D" id="1.10.287.820">
    <property type="entry name" value="Acid-sensing ion channel domain"/>
    <property type="match status" value="1"/>
</dbReference>
<organism evidence="14 15">
    <name type="scientific">Helicoverpa armigera</name>
    <name type="common">Cotton bollworm</name>
    <name type="synonym">Heliothis armigera</name>
    <dbReference type="NCBI Taxonomy" id="29058"/>
    <lineage>
        <taxon>Eukaryota</taxon>
        <taxon>Metazoa</taxon>
        <taxon>Ecdysozoa</taxon>
        <taxon>Arthropoda</taxon>
        <taxon>Hexapoda</taxon>
        <taxon>Insecta</taxon>
        <taxon>Pterygota</taxon>
        <taxon>Neoptera</taxon>
        <taxon>Endopterygota</taxon>
        <taxon>Lepidoptera</taxon>
        <taxon>Glossata</taxon>
        <taxon>Ditrysia</taxon>
        <taxon>Noctuoidea</taxon>
        <taxon>Noctuidae</taxon>
        <taxon>Heliothinae</taxon>
        <taxon>Helicoverpa</taxon>
    </lineage>
</organism>
<dbReference type="PANTHER" id="PTHR11690:SF240">
    <property type="entry name" value="PICKPOCKET 25-RELATED"/>
    <property type="match status" value="1"/>
</dbReference>
<keyword evidence="7" id="KW-0915">Sodium</keyword>
<dbReference type="InterPro" id="IPR001873">
    <property type="entry name" value="ENaC"/>
</dbReference>
<dbReference type="EMBL" id="KZ150120">
    <property type="protein sequence ID" value="PZC73184.1"/>
    <property type="molecule type" value="Genomic_DNA"/>
</dbReference>
<dbReference type="GO" id="GO:0015280">
    <property type="term" value="F:ligand-gated sodium channel activity"/>
    <property type="evidence" value="ECO:0007669"/>
    <property type="project" value="TreeGrafter"/>
</dbReference>
<keyword evidence="10 12" id="KW-0739">Sodium transport</keyword>
<evidence type="ECO:0000256" key="7">
    <source>
        <dbReference type="ARBA" id="ARBA00023053"/>
    </source>
</evidence>
<dbReference type="Proteomes" id="UP000249218">
    <property type="component" value="Unassembled WGS sequence"/>
</dbReference>
<evidence type="ECO:0000256" key="8">
    <source>
        <dbReference type="ARBA" id="ARBA00023065"/>
    </source>
</evidence>
<comment type="similarity">
    <text evidence="2 12">Belongs to the amiloride-sensitive sodium channel (TC 1.A.6) family.</text>
</comment>
<dbReference type="GO" id="GO:0005886">
    <property type="term" value="C:plasma membrane"/>
    <property type="evidence" value="ECO:0007669"/>
    <property type="project" value="TreeGrafter"/>
</dbReference>
<evidence type="ECO:0000256" key="11">
    <source>
        <dbReference type="ARBA" id="ARBA00023303"/>
    </source>
</evidence>
<evidence type="ECO:0000256" key="1">
    <source>
        <dbReference type="ARBA" id="ARBA00004141"/>
    </source>
</evidence>
<dbReference type="Pfam" id="PF00858">
    <property type="entry name" value="ASC"/>
    <property type="match status" value="1"/>
</dbReference>
<evidence type="ECO:0000256" key="6">
    <source>
        <dbReference type="ARBA" id="ARBA00022989"/>
    </source>
</evidence>
<gene>
    <name evidence="14" type="primary">HaOG209916</name>
    <name evidence="14" type="ORF">B5X24_HaOG209916</name>
</gene>
<proteinExistence type="inferred from homology"/>
<name>A0A2W1BHL7_HELAM</name>
<reference evidence="14 15" key="1">
    <citation type="journal article" date="2017" name="BMC Biol.">
        <title>Genomic innovations, transcriptional plasticity and gene loss underlying the evolution and divergence of two highly polyphagous and invasive Helicoverpa pest species.</title>
        <authorList>
            <person name="Pearce S.L."/>
            <person name="Clarke D.F."/>
            <person name="East P.D."/>
            <person name="Elfekih S."/>
            <person name="Gordon K.H."/>
            <person name="Jermiin L.S."/>
            <person name="McGaughran A."/>
            <person name="Oakeshott J.G."/>
            <person name="Papanikolaou A."/>
            <person name="Perera O.P."/>
            <person name="Rane R.V."/>
            <person name="Richards S."/>
            <person name="Tay W.T."/>
            <person name="Walsh T.K."/>
            <person name="Anderson A."/>
            <person name="Anderson C.J."/>
            <person name="Asgari S."/>
            <person name="Board P.G."/>
            <person name="Bretschneider A."/>
            <person name="Campbell P.M."/>
            <person name="Chertemps T."/>
            <person name="Christeller J.T."/>
            <person name="Coppin C.W."/>
            <person name="Downes S.J."/>
            <person name="Duan G."/>
            <person name="Farnsworth C.A."/>
            <person name="Good R.T."/>
            <person name="Han L.B."/>
            <person name="Han Y.C."/>
            <person name="Hatje K."/>
            <person name="Horne I."/>
            <person name="Huang Y.P."/>
            <person name="Hughes D.S."/>
            <person name="Jacquin-Joly E."/>
            <person name="James W."/>
            <person name="Jhangiani S."/>
            <person name="Kollmar M."/>
            <person name="Kuwar S.S."/>
            <person name="Li S."/>
            <person name="Liu N.Y."/>
            <person name="Maibeche M.T."/>
            <person name="Miller J.R."/>
            <person name="Montagne N."/>
            <person name="Perry T."/>
            <person name="Qu J."/>
            <person name="Song S.V."/>
            <person name="Sutton G.G."/>
            <person name="Vogel H."/>
            <person name="Walenz B.P."/>
            <person name="Xu W."/>
            <person name="Zhang H.J."/>
            <person name="Zou Z."/>
            <person name="Batterham P."/>
            <person name="Edwards O.R."/>
            <person name="Feyereisen R."/>
            <person name="Gibbs R.A."/>
            <person name="Heckel D.G."/>
            <person name="McGrath A."/>
            <person name="Robin C."/>
            <person name="Scherer S.E."/>
            <person name="Worley K.C."/>
            <person name="Wu Y.D."/>
        </authorList>
    </citation>
    <scope>NUCLEOTIDE SEQUENCE [LARGE SCALE GENOMIC DNA]</scope>
    <source>
        <strain evidence="14">Harm_GR_Male_#8</strain>
        <tissue evidence="14">Whole organism</tissue>
    </source>
</reference>
<protein>
    <submittedName>
        <fullName evidence="14">Uncharacterized protein</fullName>
    </submittedName>
</protein>
<evidence type="ECO:0000256" key="3">
    <source>
        <dbReference type="ARBA" id="ARBA00022448"/>
    </source>
</evidence>
<keyword evidence="9 13" id="KW-0472">Membrane</keyword>
<keyword evidence="6 13" id="KW-1133">Transmembrane helix</keyword>
<evidence type="ECO:0000313" key="14">
    <source>
        <dbReference type="EMBL" id="PZC73184.1"/>
    </source>
</evidence>
<keyword evidence="15" id="KW-1185">Reference proteome</keyword>
<evidence type="ECO:0000256" key="5">
    <source>
        <dbReference type="ARBA" id="ARBA00022692"/>
    </source>
</evidence>
<keyword evidence="8 12" id="KW-0406">Ion transport</keyword>
<evidence type="ECO:0000256" key="10">
    <source>
        <dbReference type="ARBA" id="ARBA00023201"/>
    </source>
</evidence>
<evidence type="ECO:0000256" key="4">
    <source>
        <dbReference type="ARBA" id="ARBA00022461"/>
    </source>
</evidence>
<accession>A0A2W1BHL7</accession>
<evidence type="ECO:0000256" key="12">
    <source>
        <dbReference type="RuleBase" id="RU000679"/>
    </source>
</evidence>
<dbReference type="OrthoDB" id="5874059at2759"/>